<dbReference type="Gene3D" id="1.10.1330.10">
    <property type="entry name" value="Dockerin domain"/>
    <property type="match status" value="1"/>
</dbReference>
<evidence type="ECO:0000256" key="1">
    <source>
        <dbReference type="SAM" id="SignalP"/>
    </source>
</evidence>
<dbReference type="InterPro" id="IPR018247">
    <property type="entry name" value="EF_Hand_1_Ca_BS"/>
</dbReference>
<dbReference type="EMBL" id="CP098023">
    <property type="protein sequence ID" value="WKD48657.1"/>
    <property type="molecule type" value="Genomic_DNA"/>
</dbReference>
<dbReference type="SUPFAM" id="SSF55486">
    <property type="entry name" value="Metalloproteases ('zincins'), catalytic domain"/>
    <property type="match status" value="1"/>
</dbReference>
<dbReference type="PROSITE" id="PS50222">
    <property type="entry name" value="EF_HAND_2"/>
    <property type="match status" value="1"/>
</dbReference>
<evidence type="ECO:0000313" key="3">
    <source>
        <dbReference type="EMBL" id="WKD48657.1"/>
    </source>
</evidence>
<dbReference type="Gene3D" id="3.40.390.10">
    <property type="entry name" value="Collagenase (Catalytic Domain)"/>
    <property type="match status" value="1"/>
</dbReference>
<dbReference type="InterPro" id="IPR036439">
    <property type="entry name" value="Dockerin_dom_sf"/>
</dbReference>
<gene>
    <name evidence="3" type="ORF">M8T91_12105</name>
</gene>
<dbReference type="Pfam" id="PF13688">
    <property type="entry name" value="Reprolysin_5"/>
    <property type="match status" value="1"/>
</dbReference>
<dbReference type="PROSITE" id="PS00018">
    <property type="entry name" value="EF_HAND_1"/>
    <property type="match status" value="1"/>
</dbReference>
<protein>
    <submittedName>
        <fullName evidence="3">M12 family metallo-peptidase</fullName>
    </submittedName>
</protein>
<dbReference type="SUPFAM" id="SSF63446">
    <property type="entry name" value="Type I dockerin domain"/>
    <property type="match status" value="1"/>
</dbReference>
<keyword evidence="1" id="KW-0732">Signal</keyword>
<accession>A0ABY9E7L2</accession>
<dbReference type="RefSeq" id="WP_301414426.1">
    <property type="nucleotide sequence ID" value="NZ_CP098023.1"/>
</dbReference>
<evidence type="ECO:0000259" key="2">
    <source>
        <dbReference type="PROSITE" id="PS50222"/>
    </source>
</evidence>
<dbReference type="Proteomes" id="UP001321520">
    <property type="component" value="Chromosome"/>
</dbReference>
<evidence type="ECO:0000313" key="4">
    <source>
        <dbReference type="Proteomes" id="UP001321520"/>
    </source>
</evidence>
<organism evidence="3 4">
    <name type="scientific">Microbulbifer spongiae</name>
    <dbReference type="NCBI Taxonomy" id="2944933"/>
    <lineage>
        <taxon>Bacteria</taxon>
        <taxon>Pseudomonadati</taxon>
        <taxon>Pseudomonadota</taxon>
        <taxon>Gammaproteobacteria</taxon>
        <taxon>Cellvibrionales</taxon>
        <taxon>Microbulbiferaceae</taxon>
        <taxon>Microbulbifer</taxon>
    </lineage>
</organism>
<name>A0ABY9E7L2_9GAMM</name>
<feature type="chain" id="PRO_5045269237" evidence="1">
    <location>
        <begin position="23"/>
        <end position="455"/>
    </location>
</feature>
<dbReference type="InterPro" id="IPR002048">
    <property type="entry name" value="EF_hand_dom"/>
</dbReference>
<feature type="signal peptide" evidence="1">
    <location>
        <begin position="1"/>
        <end position="22"/>
    </location>
</feature>
<sequence>MNPATIVKTLLIMLLLTNNAYAESIYGLFVQHANKNHDTQSLKDNRKEIINLGKYNKDITGIPKGSRISFRAGDKKFIFNVKTTRKKSADRFSFSASGPDNDALYVAEKNGRVVGSLHHQGKLYKLRPNTNGDTLLVEVPRETLVDHDDSYYEEFEHNFLSNDDLLGKNDSGSEFTVIVAYTPQFSSAAGDVDAYMDLLELETNTSYENSDVNTSVKIVHYYQTNYNDTGNFYTDRDYFSNTGNPQTQELYNLRNTYNADIMIVLTGNNYSFCGIARAIGATEDQALALGRESCATGYYTFAHEIGHLFGARHIISQDPNVTPFPFGHGYCNVTANTWRTVMAYGCPPGTGGQRIQQWSNPDVFINNQATGTIDVEFNAKVMNLRAEEVANFRVSSSPFDVNGDGCVDQNDLIEMLPHLGNPVPPAPASLDVNGNLIVDIVDYNLVFDNSGLGCQ</sequence>
<keyword evidence="4" id="KW-1185">Reference proteome</keyword>
<proteinExistence type="predicted"/>
<dbReference type="InterPro" id="IPR024079">
    <property type="entry name" value="MetalloPept_cat_dom_sf"/>
</dbReference>
<feature type="domain" description="EF-hand" evidence="2">
    <location>
        <begin position="399"/>
        <end position="422"/>
    </location>
</feature>
<reference evidence="3 4" key="1">
    <citation type="submission" date="2022-05" db="EMBL/GenBank/DDBJ databases">
        <title>Microbulbifer sp. nov., isolated from sponge.</title>
        <authorList>
            <person name="Gao L."/>
        </authorList>
    </citation>
    <scope>NUCLEOTIDE SEQUENCE [LARGE SCALE GENOMIC DNA]</scope>
    <source>
        <strain evidence="3 4">MI-G</strain>
    </source>
</reference>